<keyword evidence="3" id="KW-0472">Membrane</keyword>
<accession>A0A6P5YH39</accession>
<reference evidence="5" key="1">
    <citation type="submission" date="2025-08" db="UniProtKB">
        <authorList>
            <consortium name="RefSeq"/>
        </authorList>
    </citation>
    <scope>IDENTIFICATION</scope>
    <source>
        <tissue evidence="5">Fruit stalk</tissue>
    </source>
</reference>
<evidence type="ECO:0000313" key="4">
    <source>
        <dbReference type="Proteomes" id="UP000515121"/>
    </source>
</evidence>
<evidence type="ECO:0000256" key="2">
    <source>
        <dbReference type="ARBA" id="ARBA00022821"/>
    </source>
</evidence>
<comment type="similarity">
    <text evidence="1">Belongs to the brassicaceae elicitor peptide family.</text>
</comment>
<gene>
    <name evidence="5" type="primary">LOC111291840</name>
</gene>
<dbReference type="GO" id="GO:0045087">
    <property type="term" value="P:innate immune response"/>
    <property type="evidence" value="ECO:0007669"/>
    <property type="project" value="InterPro"/>
</dbReference>
<dbReference type="KEGG" id="dzi:111291840"/>
<feature type="transmembrane region" description="Helical" evidence="3">
    <location>
        <begin position="17"/>
        <end position="41"/>
    </location>
</feature>
<keyword evidence="4" id="KW-1185">Reference proteome</keyword>
<evidence type="ECO:0000256" key="1">
    <source>
        <dbReference type="ARBA" id="ARBA00011021"/>
    </source>
</evidence>
<protein>
    <submittedName>
        <fullName evidence="5">Uncharacterized protein LOC111291840 isoform X1</fullName>
    </submittedName>
</protein>
<dbReference type="RefSeq" id="XP_022739655.1">
    <property type="nucleotide sequence ID" value="XM_022883920.1"/>
</dbReference>
<keyword evidence="2" id="KW-0611">Plant defense</keyword>
<proteinExistence type="inferred from homology"/>
<dbReference type="Proteomes" id="UP000515121">
    <property type="component" value="Unplaced"/>
</dbReference>
<dbReference type="OrthoDB" id="1653570at2759"/>
<name>A0A6P5YH39_DURZI</name>
<keyword evidence="3" id="KW-0812">Transmembrane</keyword>
<dbReference type="Pfam" id="PF17232">
    <property type="entry name" value="Pep1_7"/>
    <property type="match status" value="1"/>
</dbReference>
<evidence type="ECO:0000256" key="3">
    <source>
        <dbReference type="SAM" id="Phobius"/>
    </source>
</evidence>
<keyword evidence="3" id="KW-1133">Transmembrane helix</keyword>
<dbReference type="AlphaFoldDB" id="A0A6P5YH39"/>
<sequence length="158" mass="17694">MFEFGDELTIESYRIPWLIWIQILVMLLLMILLYCFGLFALDVPDCSSSGSASLCPDSQLDTKPVSKQNTRLDSTCFQASQVGENRSIKGEIATGTTRRIVRGEDDGAEKEGCSSKEVNQNCYHPCHYLRLAKLAFLKCLGLDSLSENSSTSEQRNQR</sequence>
<dbReference type="PANTHER" id="PTHR35771:SF3">
    <property type="entry name" value="TRANSMEMBRANE PROTEIN"/>
    <property type="match status" value="1"/>
</dbReference>
<dbReference type="GeneID" id="111291840"/>
<dbReference type="PANTHER" id="PTHR35771">
    <property type="entry name" value="TRANSMEMBRANE PROTEIN-RELATED"/>
    <property type="match status" value="1"/>
</dbReference>
<dbReference type="InterPro" id="IPR035176">
    <property type="entry name" value="PEP"/>
</dbReference>
<organism evidence="4 5">
    <name type="scientific">Durio zibethinus</name>
    <name type="common">Durian</name>
    <dbReference type="NCBI Taxonomy" id="66656"/>
    <lineage>
        <taxon>Eukaryota</taxon>
        <taxon>Viridiplantae</taxon>
        <taxon>Streptophyta</taxon>
        <taxon>Embryophyta</taxon>
        <taxon>Tracheophyta</taxon>
        <taxon>Spermatophyta</taxon>
        <taxon>Magnoliopsida</taxon>
        <taxon>eudicotyledons</taxon>
        <taxon>Gunneridae</taxon>
        <taxon>Pentapetalae</taxon>
        <taxon>rosids</taxon>
        <taxon>malvids</taxon>
        <taxon>Malvales</taxon>
        <taxon>Malvaceae</taxon>
        <taxon>Helicteroideae</taxon>
        <taxon>Durio</taxon>
    </lineage>
</organism>
<evidence type="ECO:0000313" key="5">
    <source>
        <dbReference type="RefSeq" id="XP_022739655.1"/>
    </source>
</evidence>